<dbReference type="OrthoDB" id="9046151at2"/>
<name>A0A4R4RGC7_9ACTN</name>
<proteinExistence type="predicted"/>
<protein>
    <submittedName>
        <fullName evidence="4">ABC transporter substrate-binding protein</fullName>
    </submittedName>
</protein>
<evidence type="ECO:0000256" key="1">
    <source>
        <dbReference type="ARBA" id="ARBA00022729"/>
    </source>
</evidence>
<evidence type="ECO:0000259" key="3">
    <source>
        <dbReference type="Pfam" id="PF00496"/>
    </source>
</evidence>
<dbReference type="GO" id="GO:0043190">
    <property type="term" value="C:ATP-binding cassette (ABC) transporter complex"/>
    <property type="evidence" value="ECO:0007669"/>
    <property type="project" value="InterPro"/>
</dbReference>
<dbReference type="PANTHER" id="PTHR30290:SF38">
    <property type="entry name" value="D,D-DIPEPTIDE-BINDING PERIPLASMIC PROTEIN DDPA-RELATED"/>
    <property type="match status" value="1"/>
</dbReference>
<organism evidence="4 5">
    <name type="scientific">Jiangella ureilytica</name>
    <dbReference type="NCBI Taxonomy" id="2530374"/>
    <lineage>
        <taxon>Bacteria</taxon>
        <taxon>Bacillati</taxon>
        <taxon>Actinomycetota</taxon>
        <taxon>Actinomycetes</taxon>
        <taxon>Jiangellales</taxon>
        <taxon>Jiangellaceae</taxon>
        <taxon>Jiangella</taxon>
    </lineage>
</organism>
<accession>A0A4R4RGC7</accession>
<dbReference type="Gene3D" id="3.90.76.10">
    <property type="entry name" value="Dipeptide-binding Protein, Domain 1"/>
    <property type="match status" value="1"/>
</dbReference>
<evidence type="ECO:0000313" key="4">
    <source>
        <dbReference type="EMBL" id="TDC47889.1"/>
    </source>
</evidence>
<dbReference type="InterPro" id="IPR030678">
    <property type="entry name" value="Peptide/Ni-bd"/>
</dbReference>
<feature type="signal peptide" evidence="2">
    <location>
        <begin position="1"/>
        <end position="27"/>
    </location>
</feature>
<comment type="caution">
    <text evidence="4">The sequence shown here is derived from an EMBL/GenBank/DDBJ whole genome shotgun (WGS) entry which is preliminary data.</text>
</comment>
<sequence>MRTHRSTGARRRWRVCGSSAVALIVLAACGGSGDDDGSGEGSGGGADGSAEITISMVEDADTLDPTFGQTFGGRYVFMHMCEKLYDLSPELEIVPQLAAELPTVSADGLTVTIPLREGVQFNDGEPFDAEAVKTSLDRHRETEGSARAGELAPVSEVRVADPMTVEIALAQPYAPLTAILADRSGMIMSPAKLEDLGEDFTQDPSCVGPFTLTERVVGDRIVLEKSDLYYDADQIHIDRVIMRPILDDTVRVANLRSGEIDVIDRIPTTEYAQLESADGITVDTLPSLGFDTLMLNTVDGPFADVRVREAFELALDRQEINDTVYGGLHSTSCQPFPGASPYHLDDLECTERDPQAAQDLLAEAGAATPVAIDLVLLNNTLSTRRGELIQAQAAEAGFEVNVRPTEVGTLIDDAAAGAFDAVVLTWSGRADPDGNFATFEHTDGGQNFGGASDPEIDAAIEAARSVNDPAERASAYAAAWDLARARHSEIVLMNPNLLTGWRDTVQGLQLVPDGLIRLKGVSVSE</sequence>
<dbReference type="AlphaFoldDB" id="A0A4R4RGC7"/>
<gene>
    <name evidence="4" type="ORF">E1212_22975</name>
</gene>
<dbReference type="GO" id="GO:0015833">
    <property type="term" value="P:peptide transport"/>
    <property type="evidence" value="ECO:0007669"/>
    <property type="project" value="TreeGrafter"/>
</dbReference>
<feature type="domain" description="Solute-binding protein family 5" evidence="3">
    <location>
        <begin position="92"/>
        <end position="445"/>
    </location>
</feature>
<keyword evidence="5" id="KW-1185">Reference proteome</keyword>
<dbReference type="GO" id="GO:0042597">
    <property type="term" value="C:periplasmic space"/>
    <property type="evidence" value="ECO:0007669"/>
    <property type="project" value="UniProtKB-ARBA"/>
</dbReference>
<reference evidence="4 5" key="1">
    <citation type="submission" date="2019-02" db="EMBL/GenBank/DDBJ databases">
        <title>Draft genome sequences of novel Actinobacteria.</title>
        <authorList>
            <person name="Sahin N."/>
            <person name="Ay H."/>
            <person name="Saygin H."/>
        </authorList>
    </citation>
    <scope>NUCLEOTIDE SEQUENCE [LARGE SCALE GENOMIC DNA]</scope>
    <source>
        <strain evidence="4 5">KC603</strain>
    </source>
</reference>
<dbReference type="GO" id="GO:1904680">
    <property type="term" value="F:peptide transmembrane transporter activity"/>
    <property type="evidence" value="ECO:0007669"/>
    <property type="project" value="TreeGrafter"/>
</dbReference>
<dbReference type="Proteomes" id="UP000295621">
    <property type="component" value="Unassembled WGS sequence"/>
</dbReference>
<keyword evidence="1 2" id="KW-0732">Signal</keyword>
<dbReference type="SUPFAM" id="SSF53850">
    <property type="entry name" value="Periplasmic binding protein-like II"/>
    <property type="match status" value="1"/>
</dbReference>
<dbReference type="Gene3D" id="3.10.105.10">
    <property type="entry name" value="Dipeptide-binding Protein, Domain 3"/>
    <property type="match status" value="1"/>
</dbReference>
<dbReference type="Pfam" id="PF00496">
    <property type="entry name" value="SBP_bac_5"/>
    <property type="match status" value="1"/>
</dbReference>
<dbReference type="PIRSF" id="PIRSF002741">
    <property type="entry name" value="MppA"/>
    <property type="match status" value="1"/>
</dbReference>
<feature type="chain" id="PRO_5020971788" evidence="2">
    <location>
        <begin position="28"/>
        <end position="525"/>
    </location>
</feature>
<dbReference type="Gene3D" id="3.40.190.10">
    <property type="entry name" value="Periplasmic binding protein-like II"/>
    <property type="match status" value="1"/>
</dbReference>
<dbReference type="PROSITE" id="PS51257">
    <property type="entry name" value="PROKAR_LIPOPROTEIN"/>
    <property type="match status" value="1"/>
</dbReference>
<evidence type="ECO:0000313" key="5">
    <source>
        <dbReference type="Proteomes" id="UP000295621"/>
    </source>
</evidence>
<dbReference type="PANTHER" id="PTHR30290">
    <property type="entry name" value="PERIPLASMIC BINDING COMPONENT OF ABC TRANSPORTER"/>
    <property type="match status" value="1"/>
</dbReference>
<dbReference type="InterPro" id="IPR000914">
    <property type="entry name" value="SBP_5_dom"/>
</dbReference>
<dbReference type="RefSeq" id="WP_131986794.1">
    <property type="nucleotide sequence ID" value="NZ_SMKL01000066.1"/>
</dbReference>
<dbReference type="InterPro" id="IPR039424">
    <property type="entry name" value="SBP_5"/>
</dbReference>
<dbReference type="EMBL" id="SMKL01000066">
    <property type="protein sequence ID" value="TDC47889.1"/>
    <property type="molecule type" value="Genomic_DNA"/>
</dbReference>
<evidence type="ECO:0000256" key="2">
    <source>
        <dbReference type="SAM" id="SignalP"/>
    </source>
</evidence>